<keyword evidence="1" id="KW-0812">Transmembrane</keyword>
<name>A0A0G0MSD0_9BACT</name>
<reference evidence="2 3" key="1">
    <citation type="journal article" date="2015" name="Nature">
        <title>rRNA introns, odd ribosomes, and small enigmatic genomes across a large radiation of phyla.</title>
        <authorList>
            <person name="Brown C.T."/>
            <person name="Hug L.A."/>
            <person name="Thomas B.C."/>
            <person name="Sharon I."/>
            <person name="Castelle C.J."/>
            <person name="Singh A."/>
            <person name="Wilkins M.J."/>
            <person name="Williams K.H."/>
            <person name="Banfield J.F."/>
        </authorList>
    </citation>
    <scope>NUCLEOTIDE SEQUENCE [LARGE SCALE GENOMIC DNA]</scope>
</reference>
<keyword evidence="1" id="KW-0472">Membrane</keyword>
<comment type="caution">
    <text evidence="2">The sequence shown here is derived from an EMBL/GenBank/DDBJ whole genome shotgun (WGS) entry which is preliminary data.</text>
</comment>
<keyword evidence="1" id="KW-1133">Transmembrane helix</keyword>
<protein>
    <recommendedName>
        <fullName evidence="4">DUF4145 domain-containing protein</fullName>
    </recommendedName>
</protein>
<evidence type="ECO:0000313" key="2">
    <source>
        <dbReference type="EMBL" id="KKR06073.1"/>
    </source>
</evidence>
<proteinExistence type="predicted"/>
<dbReference type="Proteomes" id="UP000034799">
    <property type="component" value="Unassembled WGS sequence"/>
</dbReference>
<dbReference type="EMBL" id="LBWK01000001">
    <property type="protein sequence ID" value="KKR06073.1"/>
    <property type="molecule type" value="Genomic_DNA"/>
</dbReference>
<organism evidence="2 3">
    <name type="scientific">candidate division WS6 bacterium GW2011_GWF2_39_15</name>
    <dbReference type="NCBI Taxonomy" id="1619100"/>
    <lineage>
        <taxon>Bacteria</taxon>
        <taxon>Candidatus Dojkabacteria</taxon>
    </lineage>
</organism>
<dbReference type="AlphaFoldDB" id="A0A0G0MSD0"/>
<gene>
    <name evidence="2" type="ORF">UT34_C0001G0113</name>
</gene>
<accession>A0A0G0MSD0</accession>
<dbReference type="STRING" id="1619100.UT34_C0001G0113"/>
<evidence type="ECO:0008006" key="4">
    <source>
        <dbReference type="Google" id="ProtNLM"/>
    </source>
</evidence>
<evidence type="ECO:0000313" key="3">
    <source>
        <dbReference type="Proteomes" id="UP000034799"/>
    </source>
</evidence>
<sequence length="138" mass="16438">MQDSLYITGLVLFLILVFFLFVFKSSNKVSSRRKNEIYKQMKSIKENIELDLSSANRDSIVRLDSILSKVLQIRNRNNLTCGENLKKIRKQVKRDLYEEIWYYHKLRNSIVHDDIEVSREDVKKGYQAYYKLISRLLG</sequence>
<evidence type="ECO:0000256" key="1">
    <source>
        <dbReference type="SAM" id="Phobius"/>
    </source>
</evidence>
<feature type="transmembrane region" description="Helical" evidence="1">
    <location>
        <begin position="6"/>
        <end position="23"/>
    </location>
</feature>